<dbReference type="PATRIC" id="fig|1453496.5.peg.4077"/>
<proteinExistence type="predicted"/>
<evidence type="ECO:0000313" key="3">
    <source>
        <dbReference type="EMBL" id="AIU74416.1"/>
    </source>
</evidence>
<sequence>MIYCRMDLDKVSPDGKTILLYCAGVGIFPVFTGLAPYTNKAGCASRENGPIPTGKYWIIDRPRGGICTRVRNEFQSLWTGNNYDEWFALYRQDGVLDDGTWLYYTHRGNFRLHPLRPDGSGYSEGCITFFNQHDFQTLRHALLAAHIEPVPDSNLRAYGEVTVLGDMNALCV</sequence>
<name>A0A097R6S6_HAFAL</name>
<reference evidence="3 4" key="1">
    <citation type="journal article" date="2014" name="Gut Pathog.">
        <title>Gene clusters of Hafnia alvei strain FB1 important in survival and pathogenesis: a draft genome perspective.</title>
        <authorList>
            <person name="Tan J.Y."/>
            <person name="Yin W.F."/>
            <person name="Chan K.G."/>
        </authorList>
    </citation>
    <scope>NUCLEOTIDE SEQUENCE [LARGE SCALE GENOMIC DNA]</scope>
    <source>
        <strain evidence="3 4">FB1</strain>
    </source>
</reference>
<feature type="domain" description="Tlde1" evidence="2">
    <location>
        <begin position="28"/>
        <end position="150"/>
    </location>
</feature>
<dbReference type="eggNOG" id="ENOG503241P">
    <property type="taxonomic scope" value="Bacteria"/>
</dbReference>
<keyword evidence="1" id="KW-1133">Transmembrane helix</keyword>
<dbReference type="HOGENOM" id="CLU_117116_0_0_6"/>
<dbReference type="InterPro" id="IPR021225">
    <property type="entry name" value="Tlde1_dom"/>
</dbReference>
<feature type="transmembrane region" description="Helical" evidence="1">
    <location>
        <begin position="18"/>
        <end position="37"/>
    </location>
</feature>
<evidence type="ECO:0000259" key="2">
    <source>
        <dbReference type="Pfam" id="PF10908"/>
    </source>
</evidence>
<dbReference type="EMBL" id="CP009706">
    <property type="protein sequence ID" value="AIU74416.1"/>
    <property type="molecule type" value="Genomic_DNA"/>
</dbReference>
<dbReference type="Proteomes" id="UP000029986">
    <property type="component" value="Chromosome"/>
</dbReference>
<dbReference type="Pfam" id="PF10908">
    <property type="entry name" value="Tlde1_dom"/>
    <property type="match status" value="1"/>
</dbReference>
<evidence type="ECO:0000313" key="4">
    <source>
        <dbReference type="Proteomes" id="UP000029986"/>
    </source>
</evidence>
<dbReference type="AlphaFoldDB" id="A0A097R6S6"/>
<accession>A0A097R6S6</accession>
<keyword evidence="4" id="KW-1185">Reference proteome</keyword>
<evidence type="ECO:0000256" key="1">
    <source>
        <dbReference type="SAM" id="Phobius"/>
    </source>
</evidence>
<keyword evidence="1" id="KW-0472">Membrane</keyword>
<dbReference type="OrthoDB" id="6490254at2"/>
<protein>
    <recommendedName>
        <fullName evidence="2">Tlde1 domain-containing protein</fullName>
    </recommendedName>
</protein>
<dbReference type="KEGG" id="hav:AT03_19790"/>
<keyword evidence="1" id="KW-0812">Transmembrane</keyword>
<gene>
    <name evidence="3" type="ORF">AT03_19790</name>
</gene>
<organism evidence="3 4">
    <name type="scientific">Hafnia alvei FB1</name>
    <dbReference type="NCBI Taxonomy" id="1453496"/>
    <lineage>
        <taxon>Bacteria</taxon>
        <taxon>Pseudomonadati</taxon>
        <taxon>Pseudomonadota</taxon>
        <taxon>Gammaproteobacteria</taxon>
        <taxon>Enterobacterales</taxon>
        <taxon>Hafniaceae</taxon>
        <taxon>Hafnia</taxon>
    </lineage>
</organism>